<dbReference type="STRING" id="413882.AAW51_2777"/>
<dbReference type="FunFam" id="3.40.50.12780:FF:000013">
    <property type="entry name" value="Long-chain-fatty-acid--AMP ligase FadD32"/>
    <property type="match status" value="1"/>
</dbReference>
<dbReference type="PROSITE" id="PS50075">
    <property type="entry name" value="CARRIER"/>
    <property type="match status" value="1"/>
</dbReference>
<evidence type="ECO:0000256" key="4">
    <source>
        <dbReference type="ARBA" id="ARBA00022553"/>
    </source>
</evidence>
<dbReference type="FunFam" id="1.10.1200.10:FF:000005">
    <property type="entry name" value="Nonribosomal peptide synthetase 1"/>
    <property type="match status" value="1"/>
</dbReference>
<protein>
    <submittedName>
        <fullName evidence="7">Long-chain-fatty-acid--CoA ligase</fullName>
    </submittedName>
</protein>
<evidence type="ECO:0000259" key="6">
    <source>
        <dbReference type="PROSITE" id="PS50075"/>
    </source>
</evidence>
<dbReference type="InterPro" id="IPR036736">
    <property type="entry name" value="ACP-like_sf"/>
</dbReference>
<dbReference type="Gene3D" id="3.30.300.30">
    <property type="match status" value="1"/>
</dbReference>
<dbReference type="SUPFAM" id="SSF47336">
    <property type="entry name" value="ACP-like"/>
    <property type="match status" value="1"/>
</dbReference>
<dbReference type="PANTHER" id="PTHR22754">
    <property type="entry name" value="DISCO-INTERACTING PROTEIN 2 DIP2 -RELATED"/>
    <property type="match status" value="1"/>
</dbReference>
<dbReference type="PATRIC" id="fig|413882.6.peg.2899"/>
<feature type="domain" description="Carrier" evidence="6">
    <location>
        <begin position="581"/>
        <end position="656"/>
    </location>
</feature>
<dbReference type="Pfam" id="PF00550">
    <property type="entry name" value="PP-binding"/>
    <property type="match status" value="1"/>
</dbReference>
<dbReference type="RefSeq" id="WP_053013558.1">
    <property type="nucleotide sequence ID" value="NZ_CP011371.1"/>
</dbReference>
<dbReference type="InterPro" id="IPR000873">
    <property type="entry name" value="AMP-dep_synth/lig_dom"/>
</dbReference>
<organism evidence="7 8">
    <name type="scientific">Caldimonas brevitalea</name>
    <dbReference type="NCBI Taxonomy" id="413882"/>
    <lineage>
        <taxon>Bacteria</taxon>
        <taxon>Pseudomonadati</taxon>
        <taxon>Pseudomonadota</taxon>
        <taxon>Betaproteobacteria</taxon>
        <taxon>Burkholderiales</taxon>
        <taxon>Sphaerotilaceae</taxon>
        <taxon>Caldimonas</taxon>
    </lineage>
</organism>
<dbReference type="GO" id="GO:0070566">
    <property type="term" value="F:adenylyltransferase activity"/>
    <property type="evidence" value="ECO:0007669"/>
    <property type="project" value="TreeGrafter"/>
</dbReference>
<accession>A0A0G3BN99</accession>
<dbReference type="OrthoDB" id="6297021at2"/>
<dbReference type="InterPro" id="IPR042099">
    <property type="entry name" value="ANL_N_sf"/>
</dbReference>
<keyword evidence="5 7" id="KW-0436">Ligase</keyword>
<dbReference type="Proteomes" id="UP000035352">
    <property type="component" value="Chromosome"/>
</dbReference>
<dbReference type="GO" id="GO:0016874">
    <property type="term" value="F:ligase activity"/>
    <property type="evidence" value="ECO:0007669"/>
    <property type="project" value="UniProtKB-KW"/>
</dbReference>
<dbReference type="SUPFAM" id="SSF56801">
    <property type="entry name" value="Acetyl-CoA synthetase-like"/>
    <property type="match status" value="1"/>
</dbReference>
<gene>
    <name evidence="7" type="ORF">AAW51_2777</name>
</gene>
<dbReference type="Gene3D" id="1.10.1200.10">
    <property type="entry name" value="ACP-like"/>
    <property type="match status" value="1"/>
</dbReference>
<dbReference type="CDD" id="cd19531">
    <property type="entry name" value="LCL_NRPS-like"/>
    <property type="match status" value="1"/>
</dbReference>
<dbReference type="InterPro" id="IPR023213">
    <property type="entry name" value="CAT-like_dom_sf"/>
</dbReference>
<comment type="cofactor">
    <cofactor evidence="1">
        <name>pantetheine 4'-phosphate</name>
        <dbReference type="ChEBI" id="CHEBI:47942"/>
    </cofactor>
</comment>
<dbReference type="GO" id="GO:0005886">
    <property type="term" value="C:plasma membrane"/>
    <property type="evidence" value="ECO:0007669"/>
    <property type="project" value="TreeGrafter"/>
</dbReference>
<keyword evidence="8" id="KW-1185">Reference proteome</keyword>
<dbReference type="InterPro" id="IPR001242">
    <property type="entry name" value="Condensation_dom"/>
</dbReference>
<dbReference type="InterPro" id="IPR009081">
    <property type="entry name" value="PP-bd_ACP"/>
</dbReference>
<reference evidence="7 8" key="1">
    <citation type="submission" date="2015-05" db="EMBL/GenBank/DDBJ databases">
        <authorList>
            <person name="Tang B."/>
            <person name="Yu Y."/>
        </authorList>
    </citation>
    <scope>NUCLEOTIDE SEQUENCE [LARGE SCALE GENOMIC DNA]</scope>
    <source>
        <strain evidence="7 8">DSM 7029</strain>
    </source>
</reference>
<dbReference type="GO" id="GO:0071766">
    <property type="term" value="P:Actinobacterium-type cell wall biogenesis"/>
    <property type="evidence" value="ECO:0007669"/>
    <property type="project" value="UniProtKB-ARBA"/>
</dbReference>
<evidence type="ECO:0000256" key="1">
    <source>
        <dbReference type="ARBA" id="ARBA00001957"/>
    </source>
</evidence>
<dbReference type="InterPro" id="IPR045851">
    <property type="entry name" value="AMP-bd_C_sf"/>
</dbReference>
<evidence type="ECO:0000256" key="3">
    <source>
        <dbReference type="ARBA" id="ARBA00022450"/>
    </source>
</evidence>
<dbReference type="GO" id="GO:0006633">
    <property type="term" value="P:fatty acid biosynthetic process"/>
    <property type="evidence" value="ECO:0007669"/>
    <property type="project" value="TreeGrafter"/>
</dbReference>
<dbReference type="Gene3D" id="3.30.559.10">
    <property type="entry name" value="Chloramphenicol acetyltransferase-like domain"/>
    <property type="match status" value="1"/>
</dbReference>
<name>A0A0G3BN99_9BURK</name>
<evidence type="ECO:0000256" key="2">
    <source>
        <dbReference type="ARBA" id="ARBA00006432"/>
    </source>
</evidence>
<dbReference type="AlphaFoldDB" id="A0A0G3BN99"/>
<dbReference type="Gene3D" id="3.30.559.30">
    <property type="entry name" value="Nonribosomal peptide synthetase, condensation domain"/>
    <property type="match status" value="1"/>
</dbReference>
<dbReference type="EMBL" id="CP011371">
    <property type="protein sequence ID" value="AKJ29468.1"/>
    <property type="molecule type" value="Genomic_DNA"/>
</dbReference>
<dbReference type="Pfam" id="PF00668">
    <property type="entry name" value="Condensation"/>
    <property type="match status" value="1"/>
</dbReference>
<dbReference type="PANTHER" id="PTHR22754:SF32">
    <property type="entry name" value="DISCO-INTERACTING PROTEIN 2"/>
    <property type="match status" value="1"/>
</dbReference>
<dbReference type="Pfam" id="PF00501">
    <property type="entry name" value="AMP-binding"/>
    <property type="match status" value="1"/>
</dbReference>
<proteinExistence type="inferred from homology"/>
<dbReference type="CDD" id="cd05931">
    <property type="entry name" value="FAAL"/>
    <property type="match status" value="1"/>
</dbReference>
<dbReference type="Gene3D" id="3.40.50.12780">
    <property type="entry name" value="N-terminal domain of ligase-like"/>
    <property type="match status" value="1"/>
</dbReference>
<comment type="similarity">
    <text evidence="2">Belongs to the ATP-dependent AMP-binding enzyme family.</text>
</comment>
<evidence type="ECO:0000313" key="7">
    <source>
        <dbReference type="EMBL" id="AKJ29468.1"/>
    </source>
</evidence>
<dbReference type="InterPro" id="IPR040097">
    <property type="entry name" value="FAAL/FAAC"/>
</dbReference>
<evidence type="ECO:0000313" key="8">
    <source>
        <dbReference type="Proteomes" id="UP000035352"/>
    </source>
</evidence>
<sequence length="1115" mass="120340">MFDLHPTPADLVTALRLRALLHPERSAIEFLGDGDNVTERLSYGQLDQRAQALAAVLQEAAAPGERALLLFPTGPDYVIAFFACLYAGVVAVPLYPPETGQPQAVKRLFNVAEDARPALALTDAAGLEAVVQHQLQRPGMRVLVTPQCEGAPGAWRERTARSDELAFLQYTSGSTATPKGVMVRHEHLLANHHALSQGMDEQPGDRHFSWLPLFHDMGLIFGLLQPLLQGSTLFLMSPKRFIERPRRWLEAVSRHRIRLSGGPDFAYRLCADRVRPASVAGLDLSCWEVAYCGAEPVRQSTFEAFCQLATPLGFRGRAFRPSYGLAEATLFVSAAGGQDQVADMFDTAALALGRAEPAPQGTSLVACGAPAGGTQVRIVAPDTGAVLPEGQVGEIWVQGPTVAGGYWGHGAATAASFAATDAEGHGPCLRTGDLGFIHAGQLYISSRLKDLVILRGRNHYPQDIELEIELRVPGVRPGRVAVFAAEVNDAETIGVAAEVARVKTGEARHAEVIEAIRQAVAEAFGEPAGAIALLKPGTLPKTSSGKLRRSACRDGWRDGSLQTLALYRADGPAAAPSSAAVLSTDTERQLATLWAELLDLDQVGAHDNFFALGGQSLLMTQLAARVQTDFGVALPLAACFTAANLAELARRIDEAPRVPVRAGLQPRVRSTADTTLLPLSYAQRRLWFLQSLEPTSAFYHVAIGLAFSGPVDPARWQAALDALVQRHEVLRTVFVEAAADPCQQVLPDMAVPLMQRDAEDEQVERRLVRQLLAVPFDLTRGPLLRALLLDAASARPRLVLVMHHIAVDGAALKPLLADLALHYAGAELAPVPLQYADFTLWQQAELAPRLPALVEAWRAQLLDAPVLTTLPPDLPRPPAQTHAGASLHRQLSPALVEALDKWARAERATLFMALFAAYAATLAEASGQTDLVIGTDIANRHEPGTESIVGFFVNQLPVRCRVPSAAGATAWLVQVRDTLLAAYTLQDLPFDQLVEALRPPRTLAHAPVFQTKFVFQDAPSTHSLAPGLSMQPFDIPRESAELDLLFDLSRGPEGVAVRIEYAADLYRSDTVARFAARFIARLEAWVAKAELPSPARRALVRRAASPVHSTTEPTR</sequence>
<keyword evidence="3" id="KW-0596">Phosphopantetheine</keyword>
<dbReference type="SUPFAM" id="SSF52777">
    <property type="entry name" value="CoA-dependent acyltransferases"/>
    <property type="match status" value="2"/>
</dbReference>
<evidence type="ECO:0000256" key="5">
    <source>
        <dbReference type="ARBA" id="ARBA00022598"/>
    </source>
</evidence>
<dbReference type="KEGG" id="pbh:AAW51_2777"/>
<keyword evidence="4" id="KW-0597">Phosphoprotein</keyword>